<dbReference type="InterPro" id="IPR000717">
    <property type="entry name" value="PCI_dom"/>
</dbReference>
<dbReference type="GO" id="GO:0043161">
    <property type="term" value="P:proteasome-mediated ubiquitin-dependent protein catabolic process"/>
    <property type="evidence" value="ECO:0007669"/>
    <property type="project" value="TreeGrafter"/>
</dbReference>
<evidence type="ECO:0000259" key="3">
    <source>
        <dbReference type="PROSITE" id="PS50250"/>
    </source>
</evidence>
<evidence type="ECO:0000313" key="5">
    <source>
        <dbReference type="Proteomes" id="UP000242875"/>
    </source>
</evidence>
<dbReference type="PANTHER" id="PTHR12387">
    <property type="entry name" value="26S PROTEASOME NON-ATPASE REGULATORY SUBUNIT 8"/>
    <property type="match status" value="1"/>
</dbReference>
<sequence length="265" mass="30111">MSIQALKQEYEALQRQLQASNYNVQQCTAALTKLRINLVKAGAFKTGAQASDVELLTLARDVLETGAYLSLRAKDVAAFERYIAQLNTFYTDYSKLLPPSKNMYHLIGLNLLRFLSQNKLSEFHTALEVIDPDELHKNPHIKQAVDLEQYLMEGSYNKVWNTRSSISGEEFALFHDILIATIRNEIAGCSEKAYDALPLQDAATLLFFKSLEELLNFANERGWEINPAEQKIFFNATNTTENAGIPQDKIIRQTLTYARELERIV</sequence>
<comment type="caution">
    <text evidence="4">The sequence shown here is derived from an EMBL/GenBank/DDBJ whole genome shotgun (WGS) entry which is preliminary data.</text>
</comment>
<dbReference type="Pfam" id="PF10075">
    <property type="entry name" value="CSN8_PSD8_EIF3K"/>
    <property type="match status" value="1"/>
</dbReference>
<reference evidence="4 5" key="1">
    <citation type="journal article" date="2017" name="Mycologia">
        <title>Bifiguratus adelaidae, gen. et sp. nov., a new member of Mucoromycotina in endophytic and soil-dwelling habitats.</title>
        <authorList>
            <person name="Torres-Cruz T.J."/>
            <person name="Billingsley Tobias T.L."/>
            <person name="Almatruk M."/>
            <person name="Hesse C."/>
            <person name="Kuske C.R."/>
            <person name="Desiro A."/>
            <person name="Benucci G.M."/>
            <person name="Bonito G."/>
            <person name="Stajich J.E."/>
            <person name="Dunlap C."/>
            <person name="Arnold A.E."/>
            <person name="Porras-Alfaro A."/>
        </authorList>
    </citation>
    <scope>NUCLEOTIDE SEQUENCE [LARGE SCALE GENOMIC DNA]</scope>
    <source>
        <strain evidence="4 5">AZ0501</strain>
    </source>
</reference>
<dbReference type="GO" id="GO:0005829">
    <property type="term" value="C:cytosol"/>
    <property type="evidence" value="ECO:0007669"/>
    <property type="project" value="TreeGrafter"/>
</dbReference>
<dbReference type="PROSITE" id="PS50250">
    <property type="entry name" value="PCI"/>
    <property type="match status" value="1"/>
</dbReference>
<dbReference type="AlphaFoldDB" id="A0A261XY69"/>
<accession>A0A261XY69</accession>
<comment type="similarity">
    <text evidence="1">Belongs to the proteasome subunit S14 family.</text>
</comment>
<dbReference type="EMBL" id="MVBO01000092">
    <property type="protein sequence ID" value="OZJ03300.1"/>
    <property type="molecule type" value="Genomic_DNA"/>
</dbReference>
<dbReference type="PANTHER" id="PTHR12387:SF0">
    <property type="entry name" value="26S PROTEASOME NON-ATPASE REGULATORY SUBUNIT 8"/>
    <property type="match status" value="1"/>
</dbReference>
<gene>
    <name evidence="4" type="ORF">BZG36_02279</name>
</gene>
<dbReference type="InterPro" id="IPR006746">
    <property type="entry name" value="26S_Psome_Rpn12"/>
</dbReference>
<dbReference type="InterPro" id="IPR033464">
    <property type="entry name" value="CSN8_PSD8_EIF3K"/>
</dbReference>
<keyword evidence="2" id="KW-0647">Proteasome</keyword>
<dbReference type="OrthoDB" id="8775810at2759"/>
<dbReference type="Proteomes" id="UP000242875">
    <property type="component" value="Unassembled WGS sequence"/>
</dbReference>
<proteinExistence type="inferred from homology"/>
<name>A0A261XY69_9FUNG</name>
<organism evidence="4 5">
    <name type="scientific">Bifiguratus adelaidae</name>
    <dbReference type="NCBI Taxonomy" id="1938954"/>
    <lineage>
        <taxon>Eukaryota</taxon>
        <taxon>Fungi</taxon>
        <taxon>Fungi incertae sedis</taxon>
        <taxon>Mucoromycota</taxon>
        <taxon>Mucoromycotina</taxon>
        <taxon>Endogonomycetes</taxon>
        <taxon>Endogonales</taxon>
        <taxon>Endogonales incertae sedis</taxon>
        <taxon>Bifiguratus</taxon>
    </lineage>
</organism>
<evidence type="ECO:0000256" key="1">
    <source>
        <dbReference type="ARBA" id="ARBA00009627"/>
    </source>
</evidence>
<dbReference type="FunFam" id="1.25.40.990:FF:000001">
    <property type="entry name" value="26S proteasome non-ATPase regulatory subunit"/>
    <property type="match status" value="1"/>
</dbReference>
<dbReference type="GO" id="GO:0008541">
    <property type="term" value="C:proteasome regulatory particle, lid subcomplex"/>
    <property type="evidence" value="ECO:0007669"/>
    <property type="project" value="TreeGrafter"/>
</dbReference>
<protein>
    <recommendedName>
        <fullName evidence="3">PCI domain-containing protein</fullName>
    </recommendedName>
</protein>
<dbReference type="Gene3D" id="1.25.40.990">
    <property type="match status" value="1"/>
</dbReference>
<keyword evidence="5" id="KW-1185">Reference proteome</keyword>
<dbReference type="GO" id="GO:0005634">
    <property type="term" value="C:nucleus"/>
    <property type="evidence" value="ECO:0007669"/>
    <property type="project" value="TreeGrafter"/>
</dbReference>
<evidence type="ECO:0000313" key="4">
    <source>
        <dbReference type="EMBL" id="OZJ03300.1"/>
    </source>
</evidence>
<evidence type="ECO:0000256" key="2">
    <source>
        <dbReference type="ARBA" id="ARBA00022942"/>
    </source>
</evidence>
<feature type="domain" description="PCI" evidence="3">
    <location>
        <begin position="77"/>
        <end position="248"/>
    </location>
</feature>